<keyword evidence="5" id="KW-1185">Reference proteome</keyword>
<dbReference type="InterPro" id="IPR041669">
    <property type="entry name" value="TetR_C_15"/>
</dbReference>
<dbReference type="InterPro" id="IPR023772">
    <property type="entry name" value="DNA-bd_HTH_TetR-type_CS"/>
</dbReference>
<dbReference type="Pfam" id="PF00440">
    <property type="entry name" value="TetR_N"/>
    <property type="match status" value="1"/>
</dbReference>
<dbReference type="Pfam" id="PF17918">
    <property type="entry name" value="TetR_C_15"/>
    <property type="match status" value="1"/>
</dbReference>
<evidence type="ECO:0000256" key="2">
    <source>
        <dbReference type="PROSITE-ProRule" id="PRU00335"/>
    </source>
</evidence>
<gene>
    <name evidence="4" type="ORF">LZC94_18900</name>
</gene>
<organism evidence="4 5">
    <name type="scientific">Pendulispora albinea</name>
    <dbReference type="NCBI Taxonomy" id="2741071"/>
    <lineage>
        <taxon>Bacteria</taxon>
        <taxon>Pseudomonadati</taxon>
        <taxon>Myxococcota</taxon>
        <taxon>Myxococcia</taxon>
        <taxon>Myxococcales</taxon>
        <taxon>Sorangiineae</taxon>
        <taxon>Pendulisporaceae</taxon>
        <taxon>Pendulispora</taxon>
    </lineage>
</organism>
<dbReference type="SUPFAM" id="SSF48498">
    <property type="entry name" value="Tetracyclin repressor-like, C-terminal domain"/>
    <property type="match status" value="1"/>
</dbReference>
<accession>A0ABZ2M9W5</accession>
<name>A0ABZ2M9W5_9BACT</name>
<dbReference type="PROSITE" id="PS01081">
    <property type="entry name" value="HTH_TETR_1"/>
    <property type="match status" value="1"/>
</dbReference>
<dbReference type="EMBL" id="CP089984">
    <property type="protein sequence ID" value="WXB19287.1"/>
    <property type="molecule type" value="Genomic_DNA"/>
</dbReference>
<evidence type="ECO:0000256" key="1">
    <source>
        <dbReference type="ARBA" id="ARBA00023125"/>
    </source>
</evidence>
<dbReference type="InterPro" id="IPR001647">
    <property type="entry name" value="HTH_TetR"/>
</dbReference>
<keyword evidence="1 2" id="KW-0238">DNA-binding</keyword>
<protein>
    <submittedName>
        <fullName evidence="4">TetR/AcrR family transcriptional regulator</fullName>
    </submittedName>
</protein>
<dbReference type="InterPro" id="IPR050109">
    <property type="entry name" value="HTH-type_TetR-like_transc_reg"/>
</dbReference>
<evidence type="ECO:0000313" key="4">
    <source>
        <dbReference type="EMBL" id="WXB19287.1"/>
    </source>
</evidence>
<evidence type="ECO:0000313" key="5">
    <source>
        <dbReference type="Proteomes" id="UP001370348"/>
    </source>
</evidence>
<dbReference type="Gene3D" id="1.10.357.10">
    <property type="entry name" value="Tetracycline Repressor, domain 2"/>
    <property type="match status" value="1"/>
</dbReference>
<dbReference type="InterPro" id="IPR036271">
    <property type="entry name" value="Tet_transcr_reg_TetR-rel_C_sf"/>
</dbReference>
<feature type="DNA-binding region" description="H-T-H motif" evidence="2">
    <location>
        <begin position="42"/>
        <end position="61"/>
    </location>
</feature>
<reference evidence="4 5" key="1">
    <citation type="submission" date="2021-12" db="EMBL/GenBank/DDBJ databases">
        <title>Discovery of the Pendulisporaceae a myxobacterial family with distinct sporulation behavior and unique specialized metabolism.</title>
        <authorList>
            <person name="Garcia R."/>
            <person name="Popoff A."/>
            <person name="Bader C.D."/>
            <person name="Loehr J."/>
            <person name="Walesch S."/>
            <person name="Walt C."/>
            <person name="Boldt J."/>
            <person name="Bunk B."/>
            <person name="Haeckl F.J.F.P.J."/>
            <person name="Gunesch A.P."/>
            <person name="Birkelbach J."/>
            <person name="Nuebel U."/>
            <person name="Pietschmann T."/>
            <person name="Bach T."/>
            <person name="Mueller R."/>
        </authorList>
    </citation>
    <scope>NUCLEOTIDE SEQUENCE [LARGE SCALE GENOMIC DNA]</scope>
    <source>
        <strain evidence="4 5">MSr11954</strain>
    </source>
</reference>
<dbReference type="RefSeq" id="WP_394828912.1">
    <property type="nucleotide sequence ID" value="NZ_CP089984.1"/>
</dbReference>
<feature type="domain" description="HTH tetR-type" evidence="3">
    <location>
        <begin position="19"/>
        <end position="79"/>
    </location>
</feature>
<dbReference type="SUPFAM" id="SSF46689">
    <property type="entry name" value="Homeodomain-like"/>
    <property type="match status" value="1"/>
</dbReference>
<dbReference type="PANTHER" id="PTHR30055">
    <property type="entry name" value="HTH-TYPE TRANSCRIPTIONAL REGULATOR RUTR"/>
    <property type="match status" value="1"/>
</dbReference>
<dbReference type="PANTHER" id="PTHR30055:SF226">
    <property type="entry name" value="HTH-TYPE TRANSCRIPTIONAL REGULATOR PKSA"/>
    <property type="match status" value="1"/>
</dbReference>
<sequence>MAAARKKAPRRKPIQTRSQETVRAIVDAAARVLARRGYAATTTNHVAARAGVSIGSFYEYFRDKDAVVRAVLERHLAAGEALFAERAAALGAGQGTLRELLGALVQAFIDFHADDPRLHRVLSHEVPHSAATVRRVLELERRIVAIIAGILAAHPEARVRDPRLAAQLCVETVDALAHRWIVDEGGEPIAAEALAHELTELLVAYVARGTSPRPRGTSA</sequence>
<dbReference type="PRINTS" id="PR00455">
    <property type="entry name" value="HTHTETR"/>
</dbReference>
<dbReference type="Proteomes" id="UP001370348">
    <property type="component" value="Chromosome"/>
</dbReference>
<dbReference type="InterPro" id="IPR009057">
    <property type="entry name" value="Homeodomain-like_sf"/>
</dbReference>
<evidence type="ECO:0000259" key="3">
    <source>
        <dbReference type="PROSITE" id="PS50977"/>
    </source>
</evidence>
<proteinExistence type="predicted"/>
<dbReference type="PROSITE" id="PS50977">
    <property type="entry name" value="HTH_TETR_2"/>
    <property type="match status" value="1"/>
</dbReference>